<reference evidence="3 4" key="1">
    <citation type="submission" date="2020-01" db="EMBL/GenBank/DDBJ databases">
        <title>Identification and distribution of gene clusters putatively required for synthesis of sphingolipid metabolism inhibitors in phylogenetically diverse species of the filamentous fungus Fusarium.</title>
        <authorList>
            <person name="Kim H.-S."/>
            <person name="Busman M."/>
            <person name="Brown D.W."/>
            <person name="Divon H."/>
            <person name="Uhlig S."/>
            <person name="Proctor R.H."/>
        </authorList>
    </citation>
    <scope>NUCLEOTIDE SEQUENCE [LARGE SCALE GENOMIC DNA]</scope>
    <source>
        <strain evidence="3 4">NRRL 20459</strain>
    </source>
</reference>
<dbReference type="OrthoDB" id="4932058at2759"/>
<gene>
    <name evidence="3" type="ORF">FALBO_6864</name>
</gene>
<dbReference type="Proteomes" id="UP000554235">
    <property type="component" value="Unassembled WGS sequence"/>
</dbReference>
<sequence>MRSLVVLSPFLGPLLILLSLVSDAHLLHRIPDRFLNDAPKSLSDQGAKGVDSEPKLDLQHATKPAIHDSIVAEQYKGEETKDHDLEPQHDRVRCMSKSEARRPQMFPAELPGGHHRGLTKRIIELPTMEELRNARETYEGKRKRPPKKQYGYFKAPRKGEFAAKPVEKRAEGKKPRSEEKAVVFPGTNGDVNESSGFPGVPPEGRKGEKAKEHKKPKQYCTSNDISTMNVDDCECPDVLDYCPVKSCKICDTTGLDALRKSKSCDKGCSNEDVTCAGCSLWFNSMCQCLKNPGGCVTDRTIHPSKDNPVWAHVATPMTPGFVVTTSEHIPGILEMGKDRDNEGWSFAQHVYDPAHEALALDSFLTRRYEQVHINVCRKNKQAFAFFNELDAGDFNGTLTRMRGQYQAEIYCMTSQDRLDDFAYTVRDWIDENNDVCPELVGAGIITDRLGNTWGCVTTSPDGPRDLFCDESERRAN</sequence>
<evidence type="ECO:0000313" key="4">
    <source>
        <dbReference type="Proteomes" id="UP000554235"/>
    </source>
</evidence>
<organism evidence="3 4">
    <name type="scientific">Fusarium albosuccineum</name>
    <dbReference type="NCBI Taxonomy" id="1237068"/>
    <lineage>
        <taxon>Eukaryota</taxon>
        <taxon>Fungi</taxon>
        <taxon>Dikarya</taxon>
        <taxon>Ascomycota</taxon>
        <taxon>Pezizomycotina</taxon>
        <taxon>Sordariomycetes</taxon>
        <taxon>Hypocreomycetidae</taxon>
        <taxon>Hypocreales</taxon>
        <taxon>Nectriaceae</taxon>
        <taxon>Fusarium</taxon>
        <taxon>Fusarium decemcellulare species complex</taxon>
    </lineage>
</organism>
<name>A0A8H4LBB2_9HYPO</name>
<proteinExistence type="predicted"/>
<accession>A0A8H4LBB2</accession>
<feature type="compositionally biased region" description="Basic and acidic residues" evidence="1">
    <location>
        <begin position="165"/>
        <end position="181"/>
    </location>
</feature>
<evidence type="ECO:0000256" key="2">
    <source>
        <dbReference type="SAM" id="SignalP"/>
    </source>
</evidence>
<evidence type="ECO:0000256" key="1">
    <source>
        <dbReference type="SAM" id="MobiDB-lite"/>
    </source>
</evidence>
<keyword evidence="4" id="KW-1185">Reference proteome</keyword>
<evidence type="ECO:0000313" key="3">
    <source>
        <dbReference type="EMBL" id="KAF4466282.1"/>
    </source>
</evidence>
<keyword evidence="2" id="KW-0732">Signal</keyword>
<feature type="region of interest" description="Disordered" evidence="1">
    <location>
        <begin position="165"/>
        <end position="213"/>
    </location>
</feature>
<comment type="caution">
    <text evidence="3">The sequence shown here is derived from an EMBL/GenBank/DDBJ whole genome shotgun (WGS) entry which is preliminary data.</text>
</comment>
<dbReference type="AlphaFoldDB" id="A0A8H4LBB2"/>
<dbReference type="EMBL" id="JAADYS010000904">
    <property type="protein sequence ID" value="KAF4466282.1"/>
    <property type="molecule type" value="Genomic_DNA"/>
</dbReference>
<feature type="chain" id="PRO_5034455952" evidence="2">
    <location>
        <begin position="27"/>
        <end position="476"/>
    </location>
</feature>
<protein>
    <submittedName>
        <fullName evidence="3">Uncharacterized protein</fullName>
    </submittedName>
</protein>
<feature type="signal peptide" evidence="2">
    <location>
        <begin position="1"/>
        <end position="26"/>
    </location>
</feature>